<name>A0ABN4C9R9_9CORY</name>
<dbReference type="EMBL" id="CP004350">
    <property type="protein sequence ID" value="AHI19066.1"/>
    <property type="molecule type" value="Genomic_DNA"/>
</dbReference>
<feature type="compositionally biased region" description="Basic and acidic residues" evidence="1">
    <location>
        <begin position="61"/>
        <end position="85"/>
    </location>
</feature>
<gene>
    <name evidence="2" type="ORF">CCASEI_02405</name>
</gene>
<feature type="region of interest" description="Disordered" evidence="1">
    <location>
        <begin position="61"/>
        <end position="98"/>
    </location>
</feature>
<dbReference type="RefSeq" id="WP_006823539.1">
    <property type="nucleotide sequence ID" value="NZ_CP004350.1"/>
</dbReference>
<keyword evidence="3" id="KW-1185">Reference proteome</keyword>
<dbReference type="GeneID" id="82876674"/>
<proteinExistence type="predicted"/>
<feature type="compositionally biased region" description="Acidic residues" evidence="1">
    <location>
        <begin position="89"/>
        <end position="98"/>
    </location>
</feature>
<evidence type="ECO:0000256" key="1">
    <source>
        <dbReference type="SAM" id="MobiDB-lite"/>
    </source>
</evidence>
<organism evidence="2 3">
    <name type="scientific">Corynebacterium casei LMG S-19264</name>
    <dbReference type="NCBI Taxonomy" id="1285583"/>
    <lineage>
        <taxon>Bacteria</taxon>
        <taxon>Bacillati</taxon>
        <taxon>Actinomycetota</taxon>
        <taxon>Actinomycetes</taxon>
        <taxon>Mycobacteriales</taxon>
        <taxon>Corynebacteriaceae</taxon>
        <taxon>Corynebacterium</taxon>
    </lineage>
</organism>
<accession>A0ABN4C9R9</accession>
<dbReference type="Proteomes" id="UP000019226">
    <property type="component" value="Chromosome"/>
</dbReference>
<evidence type="ECO:0000313" key="2">
    <source>
        <dbReference type="EMBL" id="AHI19066.1"/>
    </source>
</evidence>
<feature type="region of interest" description="Disordered" evidence="1">
    <location>
        <begin position="24"/>
        <end position="49"/>
    </location>
</feature>
<evidence type="ECO:0008006" key="4">
    <source>
        <dbReference type="Google" id="ProtNLM"/>
    </source>
</evidence>
<sequence>MGRIILLLLIIAAVILVWKAFGPSSWKRKSQAVQQQPKREIKGPDDDEDFLWNLEKEAFKQRRARERAEEENRRTNPKNLDEPKNPDSSPDELDGDEK</sequence>
<evidence type="ECO:0000313" key="3">
    <source>
        <dbReference type="Proteomes" id="UP000019226"/>
    </source>
</evidence>
<protein>
    <recommendedName>
        <fullName evidence="4">Secreted protein</fullName>
    </recommendedName>
</protein>
<reference evidence="3" key="1">
    <citation type="submission" date="2013-02" db="EMBL/GenBank/DDBJ databases">
        <title>The complete genome sequence of Corynebacterium casei LMG S-19264 (=DSM 44701).</title>
        <authorList>
            <person name="Ruckert C."/>
            <person name="Albersmeier A."/>
            <person name="Kalinowski J."/>
        </authorList>
    </citation>
    <scope>NUCLEOTIDE SEQUENCE [LARGE SCALE GENOMIC DNA]</scope>
    <source>
        <strain evidence="3">LMG S-19264</strain>
    </source>
</reference>